<gene>
    <name evidence="1" type="ORF">BDN72DRAFT_573247</name>
</gene>
<dbReference type="EMBL" id="ML208320">
    <property type="protein sequence ID" value="TFK70028.1"/>
    <property type="molecule type" value="Genomic_DNA"/>
</dbReference>
<reference evidence="1 2" key="1">
    <citation type="journal article" date="2019" name="Nat. Ecol. Evol.">
        <title>Megaphylogeny resolves global patterns of mushroom evolution.</title>
        <authorList>
            <person name="Varga T."/>
            <person name="Krizsan K."/>
            <person name="Foldi C."/>
            <person name="Dima B."/>
            <person name="Sanchez-Garcia M."/>
            <person name="Sanchez-Ramirez S."/>
            <person name="Szollosi G.J."/>
            <person name="Szarkandi J.G."/>
            <person name="Papp V."/>
            <person name="Albert L."/>
            <person name="Andreopoulos W."/>
            <person name="Angelini C."/>
            <person name="Antonin V."/>
            <person name="Barry K.W."/>
            <person name="Bougher N.L."/>
            <person name="Buchanan P."/>
            <person name="Buyck B."/>
            <person name="Bense V."/>
            <person name="Catcheside P."/>
            <person name="Chovatia M."/>
            <person name="Cooper J."/>
            <person name="Damon W."/>
            <person name="Desjardin D."/>
            <person name="Finy P."/>
            <person name="Geml J."/>
            <person name="Haridas S."/>
            <person name="Hughes K."/>
            <person name="Justo A."/>
            <person name="Karasinski D."/>
            <person name="Kautmanova I."/>
            <person name="Kiss B."/>
            <person name="Kocsube S."/>
            <person name="Kotiranta H."/>
            <person name="LaButti K.M."/>
            <person name="Lechner B.E."/>
            <person name="Liimatainen K."/>
            <person name="Lipzen A."/>
            <person name="Lukacs Z."/>
            <person name="Mihaltcheva S."/>
            <person name="Morgado L.N."/>
            <person name="Niskanen T."/>
            <person name="Noordeloos M.E."/>
            <person name="Ohm R.A."/>
            <person name="Ortiz-Santana B."/>
            <person name="Ovrebo C."/>
            <person name="Racz N."/>
            <person name="Riley R."/>
            <person name="Savchenko A."/>
            <person name="Shiryaev A."/>
            <person name="Soop K."/>
            <person name="Spirin V."/>
            <person name="Szebenyi C."/>
            <person name="Tomsovsky M."/>
            <person name="Tulloss R.E."/>
            <person name="Uehling J."/>
            <person name="Grigoriev I.V."/>
            <person name="Vagvolgyi C."/>
            <person name="Papp T."/>
            <person name="Martin F.M."/>
            <person name="Miettinen O."/>
            <person name="Hibbett D.S."/>
            <person name="Nagy L.G."/>
        </authorList>
    </citation>
    <scope>NUCLEOTIDE SEQUENCE [LARGE SCALE GENOMIC DNA]</scope>
    <source>
        <strain evidence="1 2">NL-1719</strain>
    </source>
</reference>
<name>A0ACD3AVK6_9AGAR</name>
<evidence type="ECO:0000313" key="1">
    <source>
        <dbReference type="EMBL" id="TFK70028.1"/>
    </source>
</evidence>
<protein>
    <submittedName>
        <fullName evidence="1">Uncharacterized protein</fullName>
    </submittedName>
</protein>
<organism evidence="1 2">
    <name type="scientific">Pluteus cervinus</name>
    <dbReference type="NCBI Taxonomy" id="181527"/>
    <lineage>
        <taxon>Eukaryota</taxon>
        <taxon>Fungi</taxon>
        <taxon>Dikarya</taxon>
        <taxon>Basidiomycota</taxon>
        <taxon>Agaricomycotina</taxon>
        <taxon>Agaricomycetes</taxon>
        <taxon>Agaricomycetidae</taxon>
        <taxon>Agaricales</taxon>
        <taxon>Pluteineae</taxon>
        <taxon>Pluteaceae</taxon>
        <taxon>Pluteus</taxon>
    </lineage>
</organism>
<accession>A0ACD3AVK6</accession>
<keyword evidence="2" id="KW-1185">Reference proteome</keyword>
<proteinExistence type="predicted"/>
<evidence type="ECO:0000313" key="2">
    <source>
        <dbReference type="Proteomes" id="UP000308600"/>
    </source>
</evidence>
<sequence length="450" mass="51361">MIYFREPIQEGGLFVHRLAFLAPTTTFIHRTYAPVNIVKSGLDSDWPYKFSLIPPTPCGQPSTDPVLTSLCHGSIQLRSLETGAHLRTFEVPDDYTGALHKKFLALPGQNHFVFMKKGYVSVFEPDRSLKYLKRKQLKCEGYACSICYTPDRSSLAIRVWEGHLYFQDLATSEIRTYPSFFPRPEGLGEESLLEISLNGHIAAYEGSDSLVVEIYNLAYGPARAMKILEHPSHPLSKKRITDIRWSKDQSHMITIIRPWPPKYTNSSCYLWDMETSNYQELDLGADGSADFGDNGLAILALRAEIHLIDCSTFELKTVIPIYPLHHSMCQRVFGHHGVVMTPLLGGTRGILFYDTSVKSRSSHRFSTSDVLPQAYKDNVFQNSVKHKLRVQDLELVNGWLVMKPDIKLVWIPFPFTYLVKDESMDQITIPNEYDDIRLVLDCKLMEKYLL</sequence>
<dbReference type="Proteomes" id="UP000308600">
    <property type="component" value="Unassembled WGS sequence"/>
</dbReference>